<reference evidence="4" key="2">
    <citation type="submission" date="2025-08" db="UniProtKB">
        <authorList>
            <consortium name="RefSeq"/>
        </authorList>
    </citation>
    <scope>IDENTIFICATION</scope>
</reference>
<reference evidence="3" key="1">
    <citation type="submission" date="2025-05" db="UniProtKB">
        <authorList>
            <consortium name="RefSeq"/>
        </authorList>
    </citation>
    <scope>NUCLEOTIDE SEQUENCE [LARGE SCALE GENOMIC DNA]</scope>
</reference>
<feature type="region of interest" description="Disordered" evidence="1">
    <location>
        <begin position="1399"/>
        <end position="1496"/>
    </location>
</feature>
<accession>A0ABM4BCZ6</accession>
<keyword evidence="2" id="KW-0472">Membrane</keyword>
<evidence type="ECO:0000256" key="1">
    <source>
        <dbReference type="SAM" id="MobiDB-lite"/>
    </source>
</evidence>
<keyword evidence="2" id="KW-1133">Transmembrane helix</keyword>
<feature type="region of interest" description="Disordered" evidence="1">
    <location>
        <begin position="1965"/>
        <end position="1987"/>
    </location>
</feature>
<keyword evidence="2" id="KW-0812">Transmembrane</keyword>
<dbReference type="Proteomes" id="UP001652625">
    <property type="component" value="Chromosome 02"/>
</dbReference>
<dbReference type="GeneID" id="100199397"/>
<protein>
    <submittedName>
        <fullName evidence="4">Uncharacterized protein LOC100199397 isoform X5</fullName>
    </submittedName>
</protein>
<sequence>MIAIKKSTPIMSRYRLLPIVTFFMKLSIQHVYTLSSHVVIKTTCASKTVLYTKEMCYNETYICVTITYTKLEYDCQNNLFTIVGSALMLSDSISSDSSLVSQINSHVINSTLLFSMTPFVTKVISIEDSPRSTSFLVSETTLNFLSTITGLFGNSVTSFFSTSRLIIEPTLSQESTVQHSTEIRSKLVNTTFFGNELFSTPTPFIMTSRISESLILLSLPDSSSIMYSSLLVEKTTYLKSLSAYLHSSILSKSEVNQSDKTTHQTLFLTKELKTDNFFDSVSRTTNPINLFTNSDTAFASKFNFSTKSLLEGTATTNSISSTFIQSSSVIKMFSDISILNMTNRVGIESSILDSVSTINMNKSMFSYIYATKSFSNSIVNKSISYSVNSSITDMIQSSILDVLDNSKIYKTPTLIFPSKTNIFNSVSILSNSLEFNSNKVFTSFGSKSNIPDSISVSTKSTSSLTLSQLFTTQAAESLLNSIPVKSVFYSLSSDFSKIVRSSTWNVLNSTLIERTPAMFSSKFSIFNSDHIFSHSLGFSSPYTVNINHNVTITTSQNIPSVTNVTVVQMNSSLLPSYINTYAILTSNFNNSYFSTVLETSFVASESFIGTKQSSISNFSAMITPSFSLVCTAIIMSSYVPCWTTSDVTQTDTNSVYDQSNFSTVSQDLKSLIQPTESFPSTADTTNVESSNLKSEFIITSSKDVLLPNQSFTATLSMCLIYYSTLVLNSLDISLTSDVSNKFTDTVLVSTPNTVWFNTNGYSLQVTSSILDDISSKKMTNEISYTATSVLNIVPSFSALEFSSLNTVFVFSDNLVTSQSIQSIFNQTTMQLSTLPNTLITSTPNTLASVDIFSSVIGSSVELASLISGSSYPGIDSTATSTDFVSFIEPTNVTLIPSIMSATFLETIVCMSYTVIESSFSSFIISTIVNTSTTSRSFTTLVTDLSIQTTQSFSIYSSALPITTTKPETTLIPVDIVVRISLSINESVDVTSNEFRKDLERKLVETFISLKSANKRKRRSVSINNITAMIEKTQRIGQQVIVEFTIAEDNAYLKASDIASVYNYLSESGLSRKLGYKVNGPVSVSLPTTMPYQLSDVVGIVVVESASNNLSLPLNQFYFENNLTEYYNQYYNDSLIKVKTIFSKIEVSQQIYLELVFIVNGVSQNASSIVSFFNNKNLTELSMGLSIQVLEKPFVVNAIRAVKQTDIIKIVIKTPNSLNISNPAYMYDLSLKLSLIYMKGQQRNRLRRATGSVVADIRSIYDLYNGNHQAIFVIIDQGVIKTASEAVAIMNKISVSDMSALLEMQVISPPETFLSTIVKSSYVVKYWIIAVVIVPIIFITFLCIGIIWKYKSKLAPRKIQPRKIEPEKIMESTHGSNLVSPVINKKNVLNEKQSISVPLFSASNEMQNESEHNKSLRRKVKKKPVTVKKQNQTSKKEHVNNEDQEDGCEDNGDDSDDNDNEEEDDEDENKQLPIVSIRKKVSTPVGKQNSKYTHLENEKSMFPLSPIYQRPKTLSASIDKSSEVKANAVTNDELLVPINNYAANVPTFKQMTEMKSLTPAPPVRFRRTIESSIDSFTNPTGPLPLLSMKKTSLISTQQNMTENMQTSLYQHKTPEIITMDSDLQHKIEVERQRNKQRQRNQFFKSPVSATAESVFTIKDKVWSREQKKIDDILEPSLTTRKGRKRRRMRRKYKVHISPNAVDGHLMKKMLDLNSGEYKKAPESTQQTVFNSFQDNTHEMESSDTDISMREARQRIHSLLDDTFSAIKNYQKNLIKDEPLIKNTLPKPDFSQKLQSGLSSTPAALPIAPALGRTAIPVGSTSDSKFLQNAYANPYSPYINSTPFVEPLLSWDPVERQRFVNQRLGYPVYGQIPTSLTLPYGAPGQNVYVTPVHQRPDGVGNMVWTPHFETLVNPIQPFNVMDRNMLSGFPQSHSTVLDMNDYGDIKRKPGSQPLIRAIKDELQRLSNSAQGRTKVQEFQTRPTINESVT</sequence>
<keyword evidence="3" id="KW-1185">Reference proteome</keyword>
<feature type="transmembrane region" description="Helical" evidence="2">
    <location>
        <begin position="1325"/>
        <end position="1347"/>
    </location>
</feature>
<proteinExistence type="predicted"/>
<feature type="compositionally biased region" description="Basic residues" evidence="1">
    <location>
        <begin position="1414"/>
        <end position="1425"/>
    </location>
</feature>
<evidence type="ECO:0000313" key="4">
    <source>
        <dbReference type="RefSeq" id="XP_065646820.1"/>
    </source>
</evidence>
<evidence type="ECO:0000256" key="2">
    <source>
        <dbReference type="SAM" id="Phobius"/>
    </source>
</evidence>
<dbReference type="RefSeq" id="XP_065646820.1">
    <property type="nucleotide sequence ID" value="XM_065790748.1"/>
</dbReference>
<evidence type="ECO:0000313" key="3">
    <source>
        <dbReference type="Proteomes" id="UP001652625"/>
    </source>
</evidence>
<name>A0ABM4BCZ6_HYDVU</name>
<organism evidence="3 4">
    <name type="scientific">Hydra vulgaris</name>
    <name type="common">Hydra</name>
    <name type="synonym">Hydra attenuata</name>
    <dbReference type="NCBI Taxonomy" id="6087"/>
    <lineage>
        <taxon>Eukaryota</taxon>
        <taxon>Metazoa</taxon>
        <taxon>Cnidaria</taxon>
        <taxon>Hydrozoa</taxon>
        <taxon>Hydroidolina</taxon>
        <taxon>Anthoathecata</taxon>
        <taxon>Aplanulata</taxon>
        <taxon>Hydridae</taxon>
        <taxon>Hydra</taxon>
    </lineage>
</organism>
<feature type="compositionally biased region" description="Acidic residues" evidence="1">
    <location>
        <begin position="1441"/>
        <end position="1467"/>
    </location>
</feature>
<gene>
    <name evidence="4" type="primary">LOC100199397</name>
</gene>